<comment type="caution">
    <text evidence="2">The sequence shown here is derived from an EMBL/GenBank/DDBJ whole genome shotgun (WGS) entry which is preliminary data.</text>
</comment>
<dbReference type="AlphaFoldDB" id="A0A565BIV2"/>
<feature type="compositionally biased region" description="Polar residues" evidence="1">
    <location>
        <begin position="21"/>
        <end position="30"/>
    </location>
</feature>
<organism evidence="2 3">
    <name type="scientific">Arabis nemorensis</name>
    <dbReference type="NCBI Taxonomy" id="586526"/>
    <lineage>
        <taxon>Eukaryota</taxon>
        <taxon>Viridiplantae</taxon>
        <taxon>Streptophyta</taxon>
        <taxon>Embryophyta</taxon>
        <taxon>Tracheophyta</taxon>
        <taxon>Spermatophyta</taxon>
        <taxon>Magnoliopsida</taxon>
        <taxon>eudicotyledons</taxon>
        <taxon>Gunneridae</taxon>
        <taxon>Pentapetalae</taxon>
        <taxon>rosids</taxon>
        <taxon>malvids</taxon>
        <taxon>Brassicales</taxon>
        <taxon>Brassicaceae</taxon>
        <taxon>Arabideae</taxon>
        <taxon>Arabis</taxon>
    </lineage>
</organism>
<feature type="region of interest" description="Disordered" evidence="1">
    <location>
        <begin position="1"/>
        <end position="37"/>
    </location>
</feature>
<gene>
    <name evidence="2" type="ORF">ANE_LOCUS12014</name>
</gene>
<name>A0A565BIV2_9BRAS</name>
<proteinExistence type="predicted"/>
<evidence type="ECO:0000256" key="1">
    <source>
        <dbReference type="SAM" id="MobiDB-lite"/>
    </source>
</evidence>
<feature type="compositionally biased region" description="Polar residues" evidence="1">
    <location>
        <begin position="1"/>
        <end position="14"/>
    </location>
</feature>
<evidence type="ECO:0000313" key="3">
    <source>
        <dbReference type="Proteomes" id="UP000489600"/>
    </source>
</evidence>
<reference evidence="2" key="1">
    <citation type="submission" date="2019-07" db="EMBL/GenBank/DDBJ databases">
        <authorList>
            <person name="Dittberner H."/>
        </authorList>
    </citation>
    <scope>NUCLEOTIDE SEQUENCE [LARGE SCALE GENOMIC DNA]</scope>
</reference>
<protein>
    <submittedName>
        <fullName evidence="2">Uncharacterized protein</fullName>
    </submittedName>
</protein>
<keyword evidence="3" id="KW-1185">Reference proteome</keyword>
<dbReference type="EMBL" id="CABITT030000004">
    <property type="protein sequence ID" value="VVB01570.1"/>
    <property type="molecule type" value="Genomic_DNA"/>
</dbReference>
<evidence type="ECO:0000313" key="2">
    <source>
        <dbReference type="EMBL" id="VVB01570.1"/>
    </source>
</evidence>
<sequence length="63" mass="6852">MSGECQNLTSSPEQRSPEDLSVTQTPSCRYSWSLSSPESRESSCKEFLVPSLQHFPGETGASA</sequence>
<dbReference type="Proteomes" id="UP000489600">
    <property type="component" value="Unassembled WGS sequence"/>
</dbReference>
<accession>A0A565BIV2</accession>